<dbReference type="Pfam" id="PF01531">
    <property type="entry name" value="Glyco_transf_11"/>
    <property type="match status" value="1"/>
</dbReference>
<accession>A0A0G0C1E1</accession>
<dbReference type="PANTHER" id="PTHR11927:SF9">
    <property type="entry name" value="L-FUCOSYLTRANSFERASE"/>
    <property type="match status" value="1"/>
</dbReference>
<sequence>MIIIRLSGGLGNQLFQYALAVSLRERGGLDITIDPHFLFSPQEGVTRRSYVLDKFNVSFGITTDEDIKKLGVPRLEDERILSKIKRKLIKIIDWVKPFHKKKIIVAKDSQSFDPRILKIEGESYLAGNWASPKYFSQAEKNILKDITLKGPMSIKALAILDNIQDKDLCAVSLHIRRGDHSGVYSSKIGAIPISFYQEAMRIIEKKESTRCFFFIFTDDVEYVKDNLSLNEKFIFVSKNGVPDYEELILMTKCKHNIISNSTFSWWGAWLNQNPDKMVIAPKIQRTDGKNTSDYIPEELGWIRI</sequence>
<dbReference type="AlphaFoldDB" id="A0A0G0C1E1"/>
<dbReference type="EMBL" id="LBOK01000008">
    <property type="protein sequence ID" value="KKP37077.1"/>
    <property type="molecule type" value="Genomic_DNA"/>
</dbReference>
<evidence type="ECO:0000313" key="4">
    <source>
        <dbReference type="Proteomes" id="UP000034349"/>
    </source>
</evidence>
<organism evidence="3 4">
    <name type="scientific">Candidatus Roizmanbacteria bacterium GW2011_GWA2_32_13</name>
    <dbReference type="NCBI Taxonomy" id="1618475"/>
    <lineage>
        <taxon>Bacteria</taxon>
        <taxon>Candidatus Roizmaniibacteriota</taxon>
    </lineage>
</organism>
<dbReference type="Proteomes" id="UP000034349">
    <property type="component" value="Unassembled WGS sequence"/>
</dbReference>
<dbReference type="PATRIC" id="fig|1618475.3.peg.135"/>
<dbReference type="InterPro" id="IPR002516">
    <property type="entry name" value="Glyco_trans_11"/>
</dbReference>
<gene>
    <name evidence="3" type="ORF">UR23_C0008G0010</name>
</gene>
<keyword evidence="1" id="KW-0328">Glycosyltransferase</keyword>
<dbReference type="GO" id="GO:0005975">
    <property type="term" value="P:carbohydrate metabolic process"/>
    <property type="evidence" value="ECO:0007669"/>
    <property type="project" value="InterPro"/>
</dbReference>
<dbReference type="PANTHER" id="PTHR11927">
    <property type="entry name" value="GALACTOSIDE 2-L-FUCOSYLTRANSFERASE"/>
    <property type="match status" value="1"/>
</dbReference>
<evidence type="ECO:0000256" key="2">
    <source>
        <dbReference type="ARBA" id="ARBA00022679"/>
    </source>
</evidence>
<dbReference type="GO" id="GO:0008107">
    <property type="term" value="F:galactoside 2-alpha-L-fucosyltransferase activity"/>
    <property type="evidence" value="ECO:0007669"/>
    <property type="project" value="InterPro"/>
</dbReference>
<dbReference type="GO" id="GO:0016020">
    <property type="term" value="C:membrane"/>
    <property type="evidence" value="ECO:0007669"/>
    <property type="project" value="InterPro"/>
</dbReference>
<evidence type="ECO:0000313" key="3">
    <source>
        <dbReference type="EMBL" id="KKP37077.1"/>
    </source>
</evidence>
<comment type="caution">
    <text evidence="3">The sequence shown here is derived from an EMBL/GenBank/DDBJ whole genome shotgun (WGS) entry which is preliminary data.</text>
</comment>
<proteinExistence type="predicted"/>
<dbReference type="CDD" id="cd11301">
    <property type="entry name" value="Fut1_Fut2_like"/>
    <property type="match status" value="1"/>
</dbReference>
<reference evidence="3 4" key="1">
    <citation type="journal article" date="2015" name="Nature">
        <title>rRNA introns, odd ribosomes, and small enigmatic genomes across a large radiation of phyla.</title>
        <authorList>
            <person name="Brown C.T."/>
            <person name="Hug L.A."/>
            <person name="Thomas B.C."/>
            <person name="Sharon I."/>
            <person name="Castelle C.J."/>
            <person name="Singh A."/>
            <person name="Wilkins M.J."/>
            <person name="Williams K.H."/>
            <person name="Banfield J.F."/>
        </authorList>
    </citation>
    <scope>NUCLEOTIDE SEQUENCE [LARGE SCALE GENOMIC DNA]</scope>
</reference>
<protein>
    <submittedName>
        <fullName evidence="3">Glycosyl transferase family 11</fullName>
    </submittedName>
</protein>
<name>A0A0G0C1E1_9BACT</name>
<keyword evidence="2 3" id="KW-0808">Transferase</keyword>
<evidence type="ECO:0000256" key="1">
    <source>
        <dbReference type="ARBA" id="ARBA00022676"/>
    </source>
</evidence>
<dbReference type="Gene3D" id="3.40.50.11350">
    <property type="match status" value="1"/>
</dbReference>